<gene>
    <name evidence="4" type="ORF">GCM10009747_22990</name>
</gene>
<evidence type="ECO:0000313" key="4">
    <source>
        <dbReference type="EMBL" id="GAA1762905.1"/>
    </source>
</evidence>
<dbReference type="Proteomes" id="UP001500506">
    <property type="component" value="Unassembled WGS sequence"/>
</dbReference>
<dbReference type="Pfam" id="PF10633">
    <property type="entry name" value="NPCBM_assoc"/>
    <property type="match status" value="1"/>
</dbReference>
<dbReference type="InterPro" id="IPR018905">
    <property type="entry name" value="A-galactase_NEW3"/>
</dbReference>
<accession>A0ABP4WTZ6</accession>
<dbReference type="EMBL" id="BAAANH010000004">
    <property type="protein sequence ID" value="GAA1762905.1"/>
    <property type="molecule type" value="Genomic_DNA"/>
</dbReference>
<dbReference type="Gene3D" id="2.60.40.10">
    <property type="entry name" value="Immunoglobulins"/>
    <property type="match status" value="1"/>
</dbReference>
<proteinExistence type="predicted"/>
<reference evidence="5" key="1">
    <citation type="journal article" date="2019" name="Int. J. Syst. Evol. Microbiol.">
        <title>The Global Catalogue of Microorganisms (GCM) 10K type strain sequencing project: providing services to taxonomists for standard genome sequencing and annotation.</title>
        <authorList>
            <consortium name="The Broad Institute Genomics Platform"/>
            <consortium name="The Broad Institute Genome Sequencing Center for Infectious Disease"/>
            <person name="Wu L."/>
            <person name="Ma J."/>
        </authorList>
    </citation>
    <scope>NUCLEOTIDE SEQUENCE [LARGE SCALE GENOMIC DNA]</scope>
    <source>
        <strain evidence="5">JCM 14319</strain>
    </source>
</reference>
<feature type="region of interest" description="Disordered" evidence="1">
    <location>
        <begin position="31"/>
        <end position="56"/>
    </location>
</feature>
<evidence type="ECO:0000256" key="2">
    <source>
        <dbReference type="SAM" id="SignalP"/>
    </source>
</evidence>
<feature type="chain" id="PRO_5046455348" description="Alpha-galactosidase NEW3 domain-containing protein" evidence="2">
    <location>
        <begin position="27"/>
        <end position="349"/>
    </location>
</feature>
<name>A0ABP4WTZ6_9MICO</name>
<sequence length="349" mass="35113">MNTKLIRRGAIAGLVLASALTLSAQAAFGATPGEPVVTGPQVVTETPAPAPAPAPAPEVTLDVSEISLDGPAIAEVDVTVVNESDSAMRSVSVTFEGPVGWQVAVVENDLGNIKPGTSETATFQVRIPEKRSGFALRVFTAEATYKGGDGAGSAAATRAMPTAAPLENLAAAFNSKGITSESAPTAGDFDGEGNTFSAEKLAAAGAGKGAELDVLGATLHMPSVEPGTPDNVATAGQAVRVQGEGERLVLLGSGSGTAATGTVTVYYSDGTAGTGSVGFPNWSFQAADAHGAQLVVSTDGRNRPNGYGDAAYQYRLFAHSVPLEAGKTVEFVVLPGNAAMHVFAMGIAP</sequence>
<dbReference type="RefSeq" id="WP_232497518.1">
    <property type="nucleotide sequence ID" value="NZ_BAAANH010000004.1"/>
</dbReference>
<evidence type="ECO:0000256" key="1">
    <source>
        <dbReference type="SAM" id="MobiDB-lite"/>
    </source>
</evidence>
<evidence type="ECO:0000259" key="3">
    <source>
        <dbReference type="Pfam" id="PF10633"/>
    </source>
</evidence>
<evidence type="ECO:0000313" key="5">
    <source>
        <dbReference type="Proteomes" id="UP001500506"/>
    </source>
</evidence>
<keyword evidence="2" id="KW-0732">Signal</keyword>
<keyword evidence="5" id="KW-1185">Reference proteome</keyword>
<feature type="domain" description="Alpha-galactosidase NEW3" evidence="3">
    <location>
        <begin position="75"/>
        <end position="145"/>
    </location>
</feature>
<organism evidence="4 5">
    <name type="scientific">Agromyces humatus</name>
    <dbReference type="NCBI Taxonomy" id="279573"/>
    <lineage>
        <taxon>Bacteria</taxon>
        <taxon>Bacillati</taxon>
        <taxon>Actinomycetota</taxon>
        <taxon>Actinomycetes</taxon>
        <taxon>Micrococcales</taxon>
        <taxon>Microbacteriaceae</taxon>
        <taxon>Agromyces</taxon>
    </lineage>
</organism>
<dbReference type="InterPro" id="IPR013783">
    <property type="entry name" value="Ig-like_fold"/>
</dbReference>
<protein>
    <recommendedName>
        <fullName evidence="3">Alpha-galactosidase NEW3 domain-containing protein</fullName>
    </recommendedName>
</protein>
<feature type="signal peptide" evidence="2">
    <location>
        <begin position="1"/>
        <end position="26"/>
    </location>
</feature>
<comment type="caution">
    <text evidence="4">The sequence shown here is derived from an EMBL/GenBank/DDBJ whole genome shotgun (WGS) entry which is preliminary data.</text>
</comment>